<name>A0ABS5YGI0_9ACTN</name>
<dbReference type="Gene3D" id="3.40.630.30">
    <property type="match status" value="1"/>
</dbReference>
<dbReference type="EMBL" id="JAHKKG010000001">
    <property type="protein sequence ID" value="MBU2662446.1"/>
    <property type="molecule type" value="Genomic_DNA"/>
</dbReference>
<sequence length="161" mass="18770">MRIAEANERDVEQFVRNEQDRTFFLDRLRHPGFRGGRVFLAIEGNRAVGYVYLRLETAEEFKLRFFLRRAPLLEKLRVDKDQQGRGVGRLLVGMAEATAWAHRRRRIALGVVVENPEPIGFYQRLGYAEWRHGLIKAYKNGPKSEIELCRVFVKKLTPPTS</sequence>
<evidence type="ECO:0000259" key="3">
    <source>
        <dbReference type="PROSITE" id="PS51186"/>
    </source>
</evidence>
<keyword evidence="2" id="KW-0012">Acyltransferase</keyword>
<dbReference type="CDD" id="cd04301">
    <property type="entry name" value="NAT_SF"/>
    <property type="match status" value="1"/>
</dbReference>
<dbReference type="PANTHER" id="PTHR43877">
    <property type="entry name" value="AMINOALKYLPHOSPHONATE N-ACETYLTRANSFERASE-RELATED-RELATED"/>
    <property type="match status" value="1"/>
</dbReference>
<comment type="caution">
    <text evidence="4">The sequence shown here is derived from an EMBL/GenBank/DDBJ whole genome shotgun (WGS) entry which is preliminary data.</text>
</comment>
<gene>
    <name evidence="4" type="ORF">KOI35_02875</name>
</gene>
<evidence type="ECO:0000256" key="2">
    <source>
        <dbReference type="ARBA" id="ARBA00023315"/>
    </source>
</evidence>
<dbReference type="InterPro" id="IPR016181">
    <property type="entry name" value="Acyl_CoA_acyltransferase"/>
</dbReference>
<evidence type="ECO:0000313" key="5">
    <source>
        <dbReference type="Proteomes" id="UP001519654"/>
    </source>
</evidence>
<dbReference type="RefSeq" id="WP_215784394.1">
    <property type="nucleotide sequence ID" value="NZ_JAHKKG010000001.1"/>
</dbReference>
<proteinExistence type="predicted"/>
<dbReference type="InterPro" id="IPR050832">
    <property type="entry name" value="Bact_Acetyltransf"/>
</dbReference>
<dbReference type="Pfam" id="PF00583">
    <property type="entry name" value="Acetyltransf_1"/>
    <property type="match status" value="1"/>
</dbReference>
<dbReference type="Proteomes" id="UP001519654">
    <property type="component" value="Unassembled WGS sequence"/>
</dbReference>
<dbReference type="InterPro" id="IPR000182">
    <property type="entry name" value="GNAT_dom"/>
</dbReference>
<keyword evidence="5" id="KW-1185">Reference proteome</keyword>
<evidence type="ECO:0000313" key="4">
    <source>
        <dbReference type="EMBL" id="MBU2662446.1"/>
    </source>
</evidence>
<evidence type="ECO:0000256" key="1">
    <source>
        <dbReference type="ARBA" id="ARBA00022679"/>
    </source>
</evidence>
<protein>
    <submittedName>
        <fullName evidence="4">GNAT family N-acetyltransferase</fullName>
    </submittedName>
</protein>
<keyword evidence="1" id="KW-0808">Transferase</keyword>
<dbReference type="PROSITE" id="PS51186">
    <property type="entry name" value="GNAT"/>
    <property type="match status" value="1"/>
</dbReference>
<organism evidence="4 5">
    <name type="scientific">Paractinoplanes bogorensis</name>
    <dbReference type="NCBI Taxonomy" id="1610840"/>
    <lineage>
        <taxon>Bacteria</taxon>
        <taxon>Bacillati</taxon>
        <taxon>Actinomycetota</taxon>
        <taxon>Actinomycetes</taxon>
        <taxon>Micromonosporales</taxon>
        <taxon>Micromonosporaceae</taxon>
        <taxon>Paractinoplanes</taxon>
    </lineage>
</organism>
<feature type="domain" description="N-acetyltransferase" evidence="3">
    <location>
        <begin position="1"/>
        <end position="145"/>
    </location>
</feature>
<accession>A0ABS5YGI0</accession>
<dbReference type="SUPFAM" id="SSF55729">
    <property type="entry name" value="Acyl-CoA N-acyltransferases (Nat)"/>
    <property type="match status" value="1"/>
</dbReference>
<reference evidence="4 5" key="1">
    <citation type="submission" date="2021-06" db="EMBL/GenBank/DDBJ databases">
        <title>Actinoplanes lichenicola sp. nov., and Actinoplanes ovalisporus sp. nov., isolated from lichen in Thailand.</title>
        <authorList>
            <person name="Saeng-In P."/>
            <person name="Kanchanasin P."/>
            <person name="Yuki M."/>
            <person name="Kudo T."/>
            <person name="Ohkuma M."/>
            <person name="Phongsopitanun W."/>
            <person name="Tanasupawat S."/>
        </authorList>
    </citation>
    <scope>NUCLEOTIDE SEQUENCE [LARGE SCALE GENOMIC DNA]</scope>
    <source>
        <strain evidence="4 5">NBRC 110975</strain>
    </source>
</reference>